<dbReference type="InterPro" id="IPR052534">
    <property type="entry name" value="Extracell_DNA_Util/SecSys_Comp"/>
</dbReference>
<organism evidence="3 4">
    <name type="scientific">Salinisphaera dokdonensis CL-ES53</name>
    <dbReference type="NCBI Taxonomy" id="1304272"/>
    <lineage>
        <taxon>Bacteria</taxon>
        <taxon>Pseudomonadati</taxon>
        <taxon>Pseudomonadota</taxon>
        <taxon>Gammaproteobacteria</taxon>
        <taxon>Salinisphaerales</taxon>
        <taxon>Salinisphaeraceae</taxon>
        <taxon>Salinisphaera</taxon>
    </lineage>
</organism>
<name>A0ABV2B1L1_9GAMM</name>
<dbReference type="RefSeq" id="WP_353111273.1">
    <property type="nucleotide sequence ID" value="NZ_APND01000003.1"/>
</dbReference>
<dbReference type="EMBL" id="APND01000003">
    <property type="protein sequence ID" value="MES1929748.1"/>
    <property type="molecule type" value="Genomic_DNA"/>
</dbReference>
<keyword evidence="2" id="KW-0812">Transmembrane</keyword>
<feature type="region of interest" description="Disordered" evidence="1">
    <location>
        <begin position="181"/>
        <end position="204"/>
    </location>
</feature>
<dbReference type="Proteomes" id="UP001460888">
    <property type="component" value="Unassembled WGS sequence"/>
</dbReference>
<evidence type="ECO:0000256" key="1">
    <source>
        <dbReference type="SAM" id="MobiDB-lite"/>
    </source>
</evidence>
<evidence type="ECO:0000256" key="2">
    <source>
        <dbReference type="SAM" id="Phobius"/>
    </source>
</evidence>
<feature type="transmembrane region" description="Helical" evidence="2">
    <location>
        <begin position="24"/>
        <end position="47"/>
    </location>
</feature>
<dbReference type="Pfam" id="PF05137">
    <property type="entry name" value="PilN"/>
    <property type="match status" value="1"/>
</dbReference>
<keyword evidence="2" id="KW-1133">Transmembrane helix</keyword>
<dbReference type="PANTHER" id="PTHR40278">
    <property type="entry name" value="DNA UTILIZATION PROTEIN HOFN"/>
    <property type="match status" value="1"/>
</dbReference>
<dbReference type="PANTHER" id="PTHR40278:SF2">
    <property type="entry name" value="TYPE IV PILUS INNER MEMBRANE COMPONENT PILN"/>
    <property type="match status" value="1"/>
</dbReference>
<gene>
    <name evidence="3" type="ORF">SADO_10839</name>
</gene>
<keyword evidence="4" id="KW-1185">Reference proteome</keyword>
<sequence>MSALVRINLLDWRAAARERKRKRFLTLLVLTALASVVVVGVIPMLYYNHLIDVQESRNRYLESQIAIADRQLVEIRALQKTRDSLITRMRIIEELQQSRSGIVHYFDQLVATLPNGVYLNSLVQKGNTTTLNGVAESNARVSDYMVNLDDADWFADPRLIVIKSSESGPQRFADFTLTVKGETPQARPDSENVGLSNNTTAPRS</sequence>
<accession>A0ABV2B1L1</accession>
<reference evidence="3 4" key="1">
    <citation type="submission" date="2013-03" db="EMBL/GenBank/DDBJ databases">
        <title>Salinisphaera dokdonensis CL-ES53 Genome Sequencing.</title>
        <authorList>
            <person name="Li C."/>
            <person name="Lai Q."/>
            <person name="Shao Z."/>
        </authorList>
    </citation>
    <scope>NUCLEOTIDE SEQUENCE [LARGE SCALE GENOMIC DNA]</scope>
    <source>
        <strain evidence="3 4">CL-ES53</strain>
    </source>
</reference>
<dbReference type="InterPro" id="IPR007813">
    <property type="entry name" value="PilN"/>
</dbReference>
<keyword evidence="2" id="KW-0472">Membrane</keyword>
<proteinExistence type="predicted"/>
<evidence type="ECO:0000313" key="3">
    <source>
        <dbReference type="EMBL" id="MES1929748.1"/>
    </source>
</evidence>
<feature type="compositionally biased region" description="Polar residues" evidence="1">
    <location>
        <begin position="193"/>
        <end position="204"/>
    </location>
</feature>
<protein>
    <submittedName>
        <fullName evidence="3">Fimbrial assembly family protein</fullName>
    </submittedName>
</protein>
<evidence type="ECO:0000313" key="4">
    <source>
        <dbReference type="Proteomes" id="UP001460888"/>
    </source>
</evidence>
<comment type="caution">
    <text evidence="3">The sequence shown here is derived from an EMBL/GenBank/DDBJ whole genome shotgun (WGS) entry which is preliminary data.</text>
</comment>